<name>A0A5P8WFF3_9NOSO</name>
<sequence>MWVNFNVLSDRTLLTYGESEGNRNNSGYKLARNLLGTSNLLTRNRIAYHAEPRQLFDRYCDRCTPTLEPTEADTIWFYPSLVL</sequence>
<gene>
    <name evidence="1" type="ORF">GXM_08053</name>
</gene>
<accession>A0A5P8WFF3</accession>
<dbReference type="RefSeq" id="WP_152591511.1">
    <property type="nucleotide sequence ID" value="NZ_CP045227.1"/>
</dbReference>
<proteinExistence type="predicted"/>
<dbReference type="Proteomes" id="UP000326678">
    <property type="component" value="Chromosome Gxm2"/>
</dbReference>
<dbReference type="KEGG" id="nsh:GXM_08053"/>
<evidence type="ECO:0000313" key="2">
    <source>
        <dbReference type="Proteomes" id="UP000326678"/>
    </source>
</evidence>
<reference evidence="1 2" key="1">
    <citation type="submission" date="2019-10" db="EMBL/GenBank/DDBJ databases">
        <title>Genomic and transcriptomic insights into the perfect genentic adaptation of a filamentous nitrogen-fixing cyanobacterium to rice fields.</title>
        <authorList>
            <person name="Chen Z."/>
        </authorList>
    </citation>
    <scope>NUCLEOTIDE SEQUENCE [LARGE SCALE GENOMIC DNA]</scope>
    <source>
        <strain evidence="1">CCNUC1</strain>
    </source>
</reference>
<protein>
    <submittedName>
        <fullName evidence="1">Uncharacterized protein</fullName>
    </submittedName>
</protein>
<dbReference type="AlphaFoldDB" id="A0A5P8WFF3"/>
<keyword evidence="2" id="KW-1185">Reference proteome</keyword>
<dbReference type="EMBL" id="CP045227">
    <property type="protein sequence ID" value="QFS50559.1"/>
    <property type="molecule type" value="Genomic_DNA"/>
</dbReference>
<evidence type="ECO:0000313" key="1">
    <source>
        <dbReference type="EMBL" id="QFS50559.1"/>
    </source>
</evidence>
<organism evidence="1 2">
    <name type="scientific">Nostoc sphaeroides CCNUC1</name>
    <dbReference type="NCBI Taxonomy" id="2653204"/>
    <lineage>
        <taxon>Bacteria</taxon>
        <taxon>Bacillati</taxon>
        <taxon>Cyanobacteriota</taxon>
        <taxon>Cyanophyceae</taxon>
        <taxon>Nostocales</taxon>
        <taxon>Nostocaceae</taxon>
        <taxon>Nostoc</taxon>
    </lineage>
</organism>